<evidence type="ECO:0000313" key="3">
    <source>
        <dbReference type="EMBL" id="KAH3682074.1"/>
    </source>
</evidence>
<dbReference type="Proteomes" id="UP000774326">
    <property type="component" value="Unassembled WGS sequence"/>
</dbReference>
<feature type="domain" description="SDA1 middle" evidence="2">
    <location>
        <begin position="14"/>
        <end position="72"/>
    </location>
</feature>
<reference evidence="3" key="1">
    <citation type="journal article" date="2021" name="Open Biol.">
        <title>Shared evolutionary footprints suggest mitochondrial oxidative damage underlies multiple complex I losses in fungi.</title>
        <authorList>
            <person name="Schikora-Tamarit M.A."/>
            <person name="Marcet-Houben M."/>
            <person name="Nosek J."/>
            <person name="Gabaldon T."/>
        </authorList>
    </citation>
    <scope>NUCLEOTIDE SEQUENCE</scope>
    <source>
        <strain evidence="3">CBS2887</strain>
    </source>
</reference>
<feature type="compositionally biased region" description="Basic and acidic residues" evidence="1">
    <location>
        <begin position="20"/>
        <end position="29"/>
    </location>
</feature>
<gene>
    <name evidence="3" type="ORF">WICPIJ_006960</name>
</gene>
<dbReference type="AlphaFoldDB" id="A0A9P8Q3A1"/>
<evidence type="ECO:0000256" key="1">
    <source>
        <dbReference type="SAM" id="MobiDB-lite"/>
    </source>
</evidence>
<dbReference type="InterPro" id="IPR007949">
    <property type="entry name" value="SDA1_MD"/>
</dbReference>
<feature type="region of interest" description="Disordered" evidence="1">
    <location>
        <begin position="1"/>
        <end position="33"/>
    </location>
</feature>
<dbReference type="Pfam" id="PF05285">
    <property type="entry name" value="SDA1_dom"/>
    <property type="match status" value="1"/>
</dbReference>
<sequence>MKKKKTHDFDSDLELSEDERDVKKQKPSAEQEQAVQQTLAQVLTPADFAKLKELNQVAGVERILGDKHKNEDSVDHS</sequence>
<proteinExistence type="predicted"/>
<organism evidence="3 4">
    <name type="scientific">Wickerhamomyces pijperi</name>
    <name type="common">Yeast</name>
    <name type="synonym">Pichia pijperi</name>
    <dbReference type="NCBI Taxonomy" id="599730"/>
    <lineage>
        <taxon>Eukaryota</taxon>
        <taxon>Fungi</taxon>
        <taxon>Dikarya</taxon>
        <taxon>Ascomycota</taxon>
        <taxon>Saccharomycotina</taxon>
        <taxon>Saccharomycetes</taxon>
        <taxon>Phaffomycetales</taxon>
        <taxon>Wickerhamomycetaceae</taxon>
        <taxon>Wickerhamomyces</taxon>
    </lineage>
</organism>
<evidence type="ECO:0000313" key="4">
    <source>
        <dbReference type="Proteomes" id="UP000774326"/>
    </source>
</evidence>
<name>A0A9P8Q3A1_WICPI</name>
<feature type="non-terminal residue" evidence="3">
    <location>
        <position position="77"/>
    </location>
</feature>
<accession>A0A9P8Q3A1</accession>
<protein>
    <recommendedName>
        <fullName evidence="2">SDA1 middle domain-containing protein</fullName>
    </recommendedName>
</protein>
<keyword evidence="4" id="KW-1185">Reference proteome</keyword>
<reference evidence="3" key="2">
    <citation type="submission" date="2021-01" db="EMBL/GenBank/DDBJ databases">
        <authorList>
            <person name="Schikora-Tamarit M.A."/>
        </authorList>
    </citation>
    <scope>NUCLEOTIDE SEQUENCE</scope>
    <source>
        <strain evidence="3">CBS2887</strain>
    </source>
</reference>
<evidence type="ECO:0000259" key="2">
    <source>
        <dbReference type="Pfam" id="PF05285"/>
    </source>
</evidence>
<comment type="caution">
    <text evidence="3">The sequence shown here is derived from an EMBL/GenBank/DDBJ whole genome shotgun (WGS) entry which is preliminary data.</text>
</comment>
<dbReference type="OrthoDB" id="2196187at2759"/>
<dbReference type="EMBL" id="JAEUBG010003977">
    <property type="protein sequence ID" value="KAH3682074.1"/>
    <property type="molecule type" value="Genomic_DNA"/>
</dbReference>